<comment type="caution">
    <text evidence="9">The sequence shown here is derived from an EMBL/GenBank/DDBJ whole genome shotgun (WGS) entry which is preliminary data.</text>
</comment>
<feature type="transmembrane region" description="Helical" evidence="7">
    <location>
        <begin position="12"/>
        <end position="34"/>
    </location>
</feature>
<comment type="similarity">
    <text evidence="2">Belongs to the peptidase S54 family.</text>
</comment>
<evidence type="ECO:0000313" key="10">
    <source>
        <dbReference type="Proteomes" id="UP001596056"/>
    </source>
</evidence>
<feature type="transmembrane region" description="Helical" evidence="7">
    <location>
        <begin position="134"/>
        <end position="154"/>
    </location>
</feature>
<name>A0ABW0S9I5_9RHOB</name>
<dbReference type="EMBL" id="JBHSNA010000002">
    <property type="protein sequence ID" value="MFC5565559.1"/>
    <property type="molecule type" value="Genomic_DNA"/>
</dbReference>
<keyword evidence="10" id="KW-1185">Reference proteome</keyword>
<evidence type="ECO:0000256" key="5">
    <source>
        <dbReference type="ARBA" id="ARBA00022989"/>
    </source>
</evidence>
<keyword evidence="5 7" id="KW-1133">Transmembrane helix</keyword>
<organism evidence="9 10">
    <name type="scientific">Rubellimicrobium aerolatum</name>
    <dbReference type="NCBI Taxonomy" id="490979"/>
    <lineage>
        <taxon>Bacteria</taxon>
        <taxon>Pseudomonadati</taxon>
        <taxon>Pseudomonadota</taxon>
        <taxon>Alphaproteobacteria</taxon>
        <taxon>Rhodobacterales</taxon>
        <taxon>Roseobacteraceae</taxon>
        <taxon>Rubellimicrobium</taxon>
    </lineage>
</organism>
<dbReference type="EC" id="3.4.21.-" evidence="9"/>
<feature type="domain" description="Peptidase S54 rhomboid" evidence="8">
    <location>
        <begin position="72"/>
        <end position="205"/>
    </location>
</feature>
<evidence type="ECO:0000256" key="4">
    <source>
        <dbReference type="ARBA" id="ARBA00022801"/>
    </source>
</evidence>
<dbReference type="InterPro" id="IPR050925">
    <property type="entry name" value="Rhomboid_protease_S54"/>
</dbReference>
<keyword evidence="4 9" id="KW-0378">Hydrolase</keyword>
<evidence type="ECO:0000259" key="8">
    <source>
        <dbReference type="Pfam" id="PF01694"/>
    </source>
</evidence>
<comment type="subcellular location">
    <subcellularLocation>
        <location evidence="1">Membrane</location>
        <topology evidence="1">Multi-pass membrane protein</topology>
    </subcellularLocation>
</comment>
<evidence type="ECO:0000256" key="7">
    <source>
        <dbReference type="SAM" id="Phobius"/>
    </source>
</evidence>
<sequence length="214" mass="22390">MERRPEGEPGLRLPGVAMALIAVNLLVEAVLLAADRGLWGSPLWRVTAYQYGGFWSGLLRDWQPNYPGQAVLMFATYAFLHGGPGHALGNMATLATLTPSLARRLGAWRLAVVYALSALGGAVVFGLLSATAAPMVGASGAIFGLAGAALVLYWEEQRRPGGVLAALAVLAALNLVTWVLAGGQLAWQTHLGGLLTGMAATRALGRAPDQPRVR</sequence>
<proteinExistence type="inferred from homology"/>
<dbReference type="SUPFAM" id="SSF144091">
    <property type="entry name" value="Rhomboid-like"/>
    <property type="match status" value="1"/>
</dbReference>
<dbReference type="GO" id="GO:0006508">
    <property type="term" value="P:proteolysis"/>
    <property type="evidence" value="ECO:0007669"/>
    <property type="project" value="UniProtKB-KW"/>
</dbReference>
<reference evidence="10" key="1">
    <citation type="journal article" date="2019" name="Int. J. Syst. Evol. Microbiol.">
        <title>The Global Catalogue of Microorganisms (GCM) 10K type strain sequencing project: providing services to taxonomists for standard genome sequencing and annotation.</title>
        <authorList>
            <consortium name="The Broad Institute Genomics Platform"/>
            <consortium name="The Broad Institute Genome Sequencing Center for Infectious Disease"/>
            <person name="Wu L."/>
            <person name="Ma J."/>
        </authorList>
    </citation>
    <scope>NUCLEOTIDE SEQUENCE [LARGE SCALE GENOMIC DNA]</scope>
    <source>
        <strain evidence="10">KACC 11588</strain>
    </source>
</reference>
<evidence type="ECO:0000313" key="9">
    <source>
        <dbReference type="EMBL" id="MFC5565559.1"/>
    </source>
</evidence>
<evidence type="ECO:0000256" key="6">
    <source>
        <dbReference type="ARBA" id="ARBA00023136"/>
    </source>
</evidence>
<dbReference type="InterPro" id="IPR035952">
    <property type="entry name" value="Rhomboid-like_sf"/>
</dbReference>
<dbReference type="Proteomes" id="UP001596056">
    <property type="component" value="Unassembled WGS sequence"/>
</dbReference>
<feature type="transmembrane region" description="Helical" evidence="7">
    <location>
        <begin position="70"/>
        <end position="95"/>
    </location>
</feature>
<feature type="transmembrane region" description="Helical" evidence="7">
    <location>
        <begin position="107"/>
        <end position="128"/>
    </location>
</feature>
<dbReference type="Pfam" id="PF01694">
    <property type="entry name" value="Rhomboid"/>
    <property type="match status" value="1"/>
</dbReference>
<dbReference type="PANTHER" id="PTHR43731:SF14">
    <property type="entry name" value="PRESENILIN-ASSOCIATED RHOMBOID-LIKE PROTEIN, MITOCHONDRIAL"/>
    <property type="match status" value="1"/>
</dbReference>
<feature type="transmembrane region" description="Helical" evidence="7">
    <location>
        <begin position="161"/>
        <end position="181"/>
    </location>
</feature>
<dbReference type="RefSeq" id="WP_342454123.1">
    <property type="nucleotide sequence ID" value="NZ_JAGGJP010000002.1"/>
</dbReference>
<gene>
    <name evidence="9" type="ORF">ACFPOC_03900</name>
</gene>
<keyword evidence="3 7" id="KW-0812">Transmembrane</keyword>
<dbReference type="Gene3D" id="1.20.1540.10">
    <property type="entry name" value="Rhomboid-like"/>
    <property type="match status" value="1"/>
</dbReference>
<evidence type="ECO:0000256" key="1">
    <source>
        <dbReference type="ARBA" id="ARBA00004141"/>
    </source>
</evidence>
<keyword evidence="6 7" id="KW-0472">Membrane</keyword>
<dbReference type="PANTHER" id="PTHR43731">
    <property type="entry name" value="RHOMBOID PROTEASE"/>
    <property type="match status" value="1"/>
</dbReference>
<evidence type="ECO:0000256" key="2">
    <source>
        <dbReference type="ARBA" id="ARBA00009045"/>
    </source>
</evidence>
<keyword evidence="9" id="KW-0645">Protease</keyword>
<evidence type="ECO:0000256" key="3">
    <source>
        <dbReference type="ARBA" id="ARBA00022692"/>
    </source>
</evidence>
<protein>
    <submittedName>
        <fullName evidence="9">Rhomboid family intramembrane serine protease</fullName>
        <ecNumber evidence="9">3.4.21.-</ecNumber>
    </submittedName>
</protein>
<dbReference type="GO" id="GO:0008233">
    <property type="term" value="F:peptidase activity"/>
    <property type="evidence" value="ECO:0007669"/>
    <property type="project" value="UniProtKB-KW"/>
</dbReference>
<accession>A0ABW0S9I5</accession>
<dbReference type="InterPro" id="IPR022764">
    <property type="entry name" value="Peptidase_S54_rhomboid_dom"/>
</dbReference>